<organism evidence="1 2">
    <name type="scientific">Dreissena polymorpha</name>
    <name type="common">Zebra mussel</name>
    <name type="synonym">Mytilus polymorpha</name>
    <dbReference type="NCBI Taxonomy" id="45954"/>
    <lineage>
        <taxon>Eukaryota</taxon>
        <taxon>Metazoa</taxon>
        <taxon>Spiralia</taxon>
        <taxon>Lophotrochozoa</taxon>
        <taxon>Mollusca</taxon>
        <taxon>Bivalvia</taxon>
        <taxon>Autobranchia</taxon>
        <taxon>Heteroconchia</taxon>
        <taxon>Euheterodonta</taxon>
        <taxon>Imparidentia</taxon>
        <taxon>Neoheterodontei</taxon>
        <taxon>Myida</taxon>
        <taxon>Dreissenoidea</taxon>
        <taxon>Dreissenidae</taxon>
        <taxon>Dreissena</taxon>
    </lineage>
</organism>
<evidence type="ECO:0000313" key="2">
    <source>
        <dbReference type="Proteomes" id="UP000828390"/>
    </source>
</evidence>
<dbReference type="Proteomes" id="UP000828390">
    <property type="component" value="Unassembled WGS sequence"/>
</dbReference>
<gene>
    <name evidence="1" type="ORF">DPMN_168148</name>
</gene>
<keyword evidence="2" id="KW-1185">Reference proteome</keyword>
<dbReference type="AlphaFoldDB" id="A0A9D4F4J7"/>
<sequence>MPTRLPFSFPCIVVPSWLCAQGLPESCRASFAPWFPPGCALKASQTAVELPLHRGSLLAGFALMASQTP</sequence>
<comment type="caution">
    <text evidence="1">The sequence shown here is derived from an EMBL/GenBank/DDBJ whole genome shotgun (WGS) entry which is preliminary data.</text>
</comment>
<reference evidence="1" key="2">
    <citation type="submission" date="2020-11" db="EMBL/GenBank/DDBJ databases">
        <authorList>
            <person name="McCartney M.A."/>
            <person name="Auch B."/>
            <person name="Kono T."/>
            <person name="Mallez S."/>
            <person name="Becker A."/>
            <person name="Gohl D.M."/>
            <person name="Silverstein K.A.T."/>
            <person name="Koren S."/>
            <person name="Bechman K.B."/>
            <person name="Herman A."/>
            <person name="Abrahante J.E."/>
            <person name="Garbe J."/>
        </authorList>
    </citation>
    <scope>NUCLEOTIDE SEQUENCE</scope>
    <source>
        <strain evidence="1">Duluth1</strain>
        <tissue evidence="1">Whole animal</tissue>
    </source>
</reference>
<name>A0A9D4F4J7_DREPO</name>
<protein>
    <submittedName>
        <fullName evidence="1">Uncharacterized protein</fullName>
    </submittedName>
</protein>
<accession>A0A9D4F4J7</accession>
<proteinExistence type="predicted"/>
<reference evidence="1" key="1">
    <citation type="journal article" date="2019" name="bioRxiv">
        <title>The Genome of the Zebra Mussel, Dreissena polymorpha: A Resource for Invasive Species Research.</title>
        <authorList>
            <person name="McCartney M.A."/>
            <person name="Auch B."/>
            <person name="Kono T."/>
            <person name="Mallez S."/>
            <person name="Zhang Y."/>
            <person name="Obille A."/>
            <person name="Becker A."/>
            <person name="Abrahante J.E."/>
            <person name="Garbe J."/>
            <person name="Badalamenti J.P."/>
            <person name="Herman A."/>
            <person name="Mangelson H."/>
            <person name="Liachko I."/>
            <person name="Sullivan S."/>
            <person name="Sone E.D."/>
            <person name="Koren S."/>
            <person name="Silverstein K.A.T."/>
            <person name="Beckman K.B."/>
            <person name="Gohl D.M."/>
        </authorList>
    </citation>
    <scope>NUCLEOTIDE SEQUENCE</scope>
    <source>
        <strain evidence="1">Duluth1</strain>
        <tissue evidence="1">Whole animal</tissue>
    </source>
</reference>
<dbReference type="EMBL" id="JAIWYP010000008">
    <property type="protein sequence ID" value="KAH3789956.1"/>
    <property type="molecule type" value="Genomic_DNA"/>
</dbReference>
<evidence type="ECO:0000313" key="1">
    <source>
        <dbReference type="EMBL" id="KAH3789956.1"/>
    </source>
</evidence>